<dbReference type="InterPro" id="IPR002035">
    <property type="entry name" value="VWF_A"/>
</dbReference>
<evidence type="ECO:0000313" key="4">
    <source>
        <dbReference type="Proteomes" id="UP000000644"/>
    </source>
</evidence>
<dbReference type="KEGG" id="pna:Pnap_4644"/>
<proteinExistence type="predicted"/>
<dbReference type="Pfam" id="PF10138">
    <property type="entry name" value="vWA-TerF-like"/>
    <property type="match status" value="1"/>
</dbReference>
<dbReference type="Pfam" id="PF02342">
    <property type="entry name" value="TerD"/>
    <property type="match status" value="1"/>
</dbReference>
<sequence length="427" mass="47236">MKIMKILKGQRISIAKFLPNTNHAFQIELSITGISVDFSCFGLNANGKLLRDEYMIFFNQPKTSCGGISLSFTNNLAMFACDLNKLPATVESLSFTAAIDASQTMNQMQSGYFRFLSNNSEIGRFNFYGSDFNNEKSLMLGDIYRKNGEWRFNAFGQGFNGGLSALLEHFGGEEDITPLVSSVQKVQLSKALSLEKKLEKEAPQLLSLAKKLSISLEKNQLQDVIAKVAIVIDASGSMSASYKNGTIQAVIDRIVLLAARLDDDGNLDTWFYASSHKKYLDMTISNVKDYLDKNTESGFLGIIKGLGVGNNEPPVMQEVLETYKNSNLPALVIFITDGGIDKASSIKQILIEASNYPIFWQFVGVAGSGYGILEELDNMKGRAIDNAGFFAVDDLKKIKDEELYNRLLSEFPVWLKEAKKKGILANN</sequence>
<dbReference type="Gene3D" id="3.40.50.410">
    <property type="entry name" value="von Willebrand factor, type A domain"/>
    <property type="match status" value="1"/>
</dbReference>
<dbReference type="InterPro" id="IPR051324">
    <property type="entry name" value="Stress/Tellurium_Resist"/>
</dbReference>
<dbReference type="Proteomes" id="UP000000644">
    <property type="component" value="Plasmid pPNAP04"/>
</dbReference>
<keyword evidence="3" id="KW-0614">Plasmid</keyword>
<dbReference type="PANTHER" id="PTHR32097">
    <property type="entry name" value="CAMP-BINDING PROTEIN 1-RELATED"/>
    <property type="match status" value="1"/>
</dbReference>
<reference evidence="4" key="1">
    <citation type="journal article" date="2009" name="Environ. Microbiol.">
        <title>The genome of Polaromonas naphthalenivorans strain CJ2, isolated from coal tar-contaminated sediment, reveals physiological and metabolic versatility and evolution through extensive horizontal gene transfer.</title>
        <authorList>
            <person name="Yagi J.M."/>
            <person name="Sims D."/>
            <person name="Brettin T."/>
            <person name="Bruce D."/>
            <person name="Madsen E.L."/>
        </authorList>
    </citation>
    <scope>NUCLEOTIDE SEQUENCE [LARGE SCALE GENOMIC DNA]</scope>
    <source>
        <strain evidence="4">CJ2</strain>
        <plasmid evidence="4">Plasmid pPNAP04</plasmid>
    </source>
</reference>
<dbReference type="EMBL" id="CP000533">
    <property type="protein sequence ID" value="ABM40061.1"/>
    <property type="molecule type" value="Genomic_DNA"/>
</dbReference>
<dbReference type="GO" id="GO:0046690">
    <property type="term" value="P:response to tellurium ion"/>
    <property type="evidence" value="ECO:0007669"/>
    <property type="project" value="UniProtKB-KW"/>
</dbReference>
<evidence type="ECO:0000313" key="3">
    <source>
        <dbReference type="EMBL" id="ABM40061.1"/>
    </source>
</evidence>
<dbReference type="InterPro" id="IPR036465">
    <property type="entry name" value="vWFA_dom_sf"/>
</dbReference>
<keyword evidence="4" id="KW-1185">Reference proteome</keyword>
<organism evidence="3 4">
    <name type="scientific">Polaromonas naphthalenivorans (strain CJ2)</name>
    <dbReference type="NCBI Taxonomy" id="365044"/>
    <lineage>
        <taxon>Bacteria</taxon>
        <taxon>Pseudomonadati</taxon>
        <taxon>Pseudomonadota</taxon>
        <taxon>Betaproteobacteria</taxon>
        <taxon>Burkholderiales</taxon>
        <taxon>Comamonadaceae</taxon>
        <taxon>Polaromonas</taxon>
    </lineage>
</organism>
<protein>
    <submittedName>
        <fullName evidence="3">Stress protein</fullName>
    </submittedName>
</protein>
<evidence type="ECO:0000256" key="1">
    <source>
        <dbReference type="ARBA" id="ARBA00022686"/>
    </source>
</evidence>
<dbReference type="PROSITE" id="PS50234">
    <property type="entry name" value="VWFA"/>
    <property type="match status" value="1"/>
</dbReference>
<feature type="domain" description="VWFA" evidence="2">
    <location>
        <begin position="227"/>
        <end position="407"/>
    </location>
</feature>
<dbReference type="AlphaFoldDB" id="A1VWN3"/>
<dbReference type="Gene3D" id="2.60.60.30">
    <property type="entry name" value="sav2460 like domains"/>
    <property type="match status" value="1"/>
</dbReference>
<dbReference type="InterPro" id="IPR003325">
    <property type="entry name" value="TerD"/>
</dbReference>
<dbReference type="PANTHER" id="PTHR32097:SF3">
    <property type="entry name" value="TELLURITE RESISTANCE PROTEIN"/>
    <property type="match status" value="1"/>
</dbReference>
<dbReference type="SUPFAM" id="SSF53300">
    <property type="entry name" value="vWA-like"/>
    <property type="match status" value="1"/>
</dbReference>
<dbReference type="InterPro" id="IPR019303">
    <property type="entry name" value="vWA_TerF_C"/>
</dbReference>
<geneLocation type="plasmid" evidence="3 4">
    <name>pPNAP04</name>
</geneLocation>
<dbReference type="SMART" id="SM00327">
    <property type="entry name" value="VWA"/>
    <property type="match status" value="1"/>
</dbReference>
<gene>
    <name evidence="3" type="ordered locus">Pnap_4644</name>
</gene>
<keyword evidence="1" id="KW-0778">Tellurium resistance</keyword>
<dbReference type="CDD" id="cd06974">
    <property type="entry name" value="TerD_like"/>
    <property type="match status" value="1"/>
</dbReference>
<name>A1VWN3_POLNA</name>
<evidence type="ECO:0000259" key="2">
    <source>
        <dbReference type="PROSITE" id="PS50234"/>
    </source>
</evidence>
<accession>A1VWN3</accession>
<dbReference type="HOGENOM" id="CLU_030559_0_0_4"/>